<feature type="domain" description="Response regulatory" evidence="3">
    <location>
        <begin position="14"/>
        <end position="130"/>
    </location>
</feature>
<evidence type="ECO:0000313" key="4">
    <source>
        <dbReference type="EMBL" id="MBE9254335.1"/>
    </source>
</evidence>
<dbReference type="InterPro" id="IPR001789">
    <property type="entry name" value="Sig_transdc_resp-reg_receiver"/>
</dbReference>
<gene>
    <name evidence="4" type="ORF">IQ217_10865</name>
</gene>
<accession>A0ABR9VSK3</accession>
<keyword evidence="5" id="KW-1185">Reference proteome</keyword>
<evidence type="ECO:0000313" key="5">
    <source>
        <dbReference type="Proteomes" id="UP000658720"/>
    </source>
</evidence>
<reference evidence="4 5" key="1">
    <citation type="submission" date="2020-10" db="EMBL/GenBank/DDBJ databases">
        <authorList>
            <person name="Castelo-Branco R."/>
            <person name="Eusebio N."/>
            <person name="Adriana R."/>
            <person name="Vieira A."/>
            <person name="Brugerolle De Fraissinette N."/>
            <person name="Rezende De Castro R."/>
            <person name="Schneider M.P."/>
            <person name="Vasconcelos V."/>
            <person name="Leao P.N."/>
        </authorList>
    </citation>
    <scope>NUCLEOTIDE SEQUENCE [LARGE SCALE GENOMIC DNA]</scope>
    <source>
        <strain evidence="4 5">LEGE 00031</strain>
    </source>
</reference>
<protein>
    <submittedName>
        <fullName evidence="4">Response regulator</fullName>
    </submittedName>
</protein>
<feature type="modified residue" description="4-aspartylphosphate" evidence="2">
    <location>
        <position position="63"/>
    </location>
</feature>
<keyword evidence="1 2" id="KW-0597">Phosphoprotein</keyword>
<dbReference type="RefSeq" id="WP_194019958.1">
    <property type="nucleotide sequence ID" value="NZ_JADEVV010000028.1"/>
</dbReference>
<dbReference type="Proteomes" id="UP000658720">
    <property type="component" value="Unassembled WGS sequence"/>
</dbReference>
<dbReference type="InterPro" id="IPR050595">
    <property type="entry name" value="Bact_response_regulator"/>
</dbReference>
<proteinExistence type="predicted"/>
<name>A0ABR9VSK3_9SYNC</name>
<dbReference type="Pfam" id="PF00072">
    <property type="entry name" value="Response_reg"/>
    <property type="match status" value="1"/>
</dbReference>
<dbReference type="Gene3D" id="3.40.50.2300">
    <property type="match status" value="1"/>
</dbReference>
<evidence type="ECO:0000256" key="1">
    <source>
        <dbReference type="ARBA" id="ARBA00022553"/>
    </source>
</evidence>
<dbReference type="SUPFAM" id="SSF52172">
    <property type="entry name" value="CheY-like"/>
    <property type="match status" value="1"/>
</dbReference>
<dbReference type="InterPro" id="IPR011006">
    <property type="entry name" value="CheY-like_superfamily"/>
</dbReference>
<dbReference type="PROSITE" id="PS50110">
    <property type="entry name" value="RESPONSE_REGULATORY"/>
    <property type="match status" value="1"/>
</dbReference>
<sequence>MLSDDLAGGQRTFKVLVVEDDRVTRSLLLMALKEDNYGLAEATNGQECLDKFIQLQPDIVLLDAIMPGMDGFTCCEQIRLLPGGDKVPILMITFLDDQESIDKAFTAGATDYINKPIHWSSFRRRIHQLINVKSLFNEVEATQKELVSRRSWDSFWQENWRSLAQTSPNQNYLNTMLTGALKLFNGLRIVLVTSIADAIPFVVIDPEVESMGIDFTAINDDFAALVSLQIDGGIVFKAGVTPPAKNHWSTKLPSMALFPTAVQPVAWRGQPLGRVIIQWRSDLDLAEVEIPQQIENLSHLLGFLLQEIDG</sequence>
<comment type="caution">
    <text evidence="4">The sequence shown here is derived from an EMBL/GenBank/DDBJ whole genome shotgun (WGS) entry which is preliminary data.</text>
</comment>
<dbReference type="SMART" id="SM00448">
    <property type="entry name" value="REC"/>
    <property type="match status" value="1"/>
</dbReference>
<dbReference type="PANTHER" id="PTHR44591:SF3">
    <property type="entry name" value="RESPONSE REGULATORY DOMAIN-CONTAINING PROTEIN"/>
    <property type="match status" value="1"/>
</dbReference>
<evidence type="ECO:0000256" key="2">
    <source>
        <dbReference type="PROSITE-ProRule" id="PRU00169"/>
    </source>
</evidence>
<dbReference type="EMBL" id="JADEVV010000028">
    <property type="protein sequence ID" value="MBE9254335.1"/>
    <property type="molecule type" value="Genomic_DNA"/>
</dbReference>
<evidence type="ECO:0000259" key="3">
    <source>
        <dbReference type="PROSITE" id="PS50110"/>
    </source>
</evidence>
<organism evidence="4 5">
    <name type="scientific">Synechocystis salina LEGE 00031</name>
    <dbReference type="NCBI Taxonomy" id="1828736"/>
    <lineage>
        <taxon>Bacteria</taxon>
        <taxon>Bacillati</taxon>
        <taxon>Cyanobacteriota</taxon>
        <taxon>Cyanophyceae</taxon>
        <taxon>Synechococcales</taxon>
        <taxon>Merismopediaceae</taxon>
        <taxon>Synechocystis</taxon>
    </lineage>
</organism>
<dbReference type="PANTHER" id="PTHR44591">
    <property type="entry name" value="STRESS RESPONSE REGULATOR PROTEIN 1"/>
    <property type="match status" value="1"/>
</dbReference>